<evidence type="ECO:0000313" key="3">
    <source>
        <dbReference type="Proteomes" id="UP000197277"/>
    </source>
</evidence>
<keyword evidence="3" id="KW-1185">Reference proteome</keyword>
<dbReference type="EMBL" id="NIRR01000020">
    <property type="protein sequence ID" value="OWP62742.1"/>
    <property type="molecule type" value="Genomic_DNA"/>
</dbReference>
<dbReference type="RefSeq" id="WP_088464814.1">
    <property type="nucleotide sequence ID" value="NZ_NIRR01000020.1"/>
</dbReference>
<organism evidence="2 3">
    <name type="scientific">Hymenobacter amundsenii</name>
    <dbReference type="NCBI Taxonomy" id="2006685"/>
    <lineage>
        <taxon>Bacteria</taxon>
        <taxon>Pseudomonadati</taxon>
        <taxon>Bacteroidota</taxon>
        <taxon>Cytophagia</taxon>
        <taxon>Cytophagales</taxon>
        <taxon>Hymenobacteraceae</taxon>
        <taxon>Hymenobacter</taxon>
    </lineage>
</organism>
<reference evidence="2 3" key="1">
    <citation type="submission" date="2017-06" db="EMBL/GenBank/DDBJ databases">
        <title>Hymenobacter amundsenii sp. nov. isolated from regoliths in Antarctica.</title>
        <authorList>
            <person name="Sedlacek I."/>
            <person name="Kralova S."/>
            <person name="Pantucek R."/>
            <person name="Svec P."/>
            <person name="Holochova P."/>
            <person name="Stankova E."/>
            <person name="Vrbovska V."/>
            <person name="Busse H.-J."/>
        </authorList>
    </citation>
    <scope>NUCLEOTIDE SEQUENCE [LARGE SCALE GENOMIC DNA]</scope>
    <source>
        <strain evidence="2 3">CCM 8682</strain>
    </source>
</reference>
<evidence type="ECO:0000313" key="2">
    <source>
        <dbReference type="EMBL" id="OWP62742.1"/>
    </source>
</evidence>
<dbReference type="OrthoDB" id="880944at2"/>
<gene>
    <name evidence="2" type="ORF">CDA63_12580</name>
</gene>
<keyword evidence="1" id="KW-0732">Signal</keyword>
<protein>
    <recommendedName>
        <fullName evidence="4">Outer membrane protein beta-barrel domain-containing protein</fullName>
    </recommendedName>
</protein>
<name>A0A246FJL4_9BACT</name>
<dbReference type="Proteomes" id="UP000197277">
    <property type="component" value="Unassembled WGS sequence"/>
</dbReference>
<sequence>MKHLLLLLTATFSLSYAQAQTPTTPTYRVAVGVLGSYRTVGVLGEVRLTPHFGLKLAGVRNYDSTVPDEYSTAGIGQLAYYLPCRLTWLEPVVGLGGIYTRYHWKQYGQSGTVRDLNVGGSFGANVVFHPRLRTGVQVFVANGFRSAYSDNAMRISGRRLLALPALTLEVLL</sequence>
<evidence type="ECO:0008006" key="4">
    <source>
        <dbReference type="Google" id="ProtNLM"/>
    </source>
</evidence>
<proteinExistence type="predicted"/>
<comment type="caution">
    <text evidence="2">The sequence shown here is derived from an EMBL/GenBank/DDBJ whole genome shotgun (WGS) entry which is preliminary data.</text>
</comment>
<dbReference type="AlphaFoldDB" id="A0A246FJL4"/>
<accession>A0A246FJL4</accession>
<evidence type="ECO:0000256" key="1">
    <source>
        <dbReference type="SAM" id="SignalP"/>
    </source>
</evidence>
<feature type="chain" id="PRO_5012060406" description="Outer membrane protein beta-barrel domain-containing protein" evidence="1">
    <location>
        <begin position="20"/>
        <end position="172"/>
    </location>
</feature>
<feature type="signal peptide" evidence="1">
    <location>
        <begin position="1"/>
        <end position="19"/>
    </location>
</feature>